<dbReference type="Proteomes" id="UP000516444">
    <property type="component" value="Chromosome"/>
</dbReference>
<evidence type="ECO:0000313" key="2">
    <source>
        <dbReference type="Proteomes" id="UP000516444"/>
    </source>
</evidence>
<evidence type="ECO:0000313" key="1">
    <source>
        <dbReference type="EMBL" id="BCL25820.1"/>
    </source>
</evidence>
<keyword evidence="2" id="KW-1185">Reference proteome</keyword>
<proteinExistence type="predicted"/>
<accession>A0A7G1NVU7</accession>
<dbReference type="EMBL" id="AP023440">
    <property type="protein sequence ID" value="BCL25820.1"/>
    <property type="molecule type" value="Genomic_DNA"/>
</dbReference>
<reference evidence="1 2" key="1">
    <citation type="journal article" date="2014" name="Int. J. Syst. Evol. Microbiol.">
        <title>Complete genome sequence of Corynebacterium casei LMG S-19264T (=DSM 44701T), isolated from a smear-ripened cheese.</title>
        <authorList>
            <consortium name="US DOE Joint Genome Institute (JGI-PGF)"/>
            <person name="Walter F."/>
            <person name="Albersmeier A."/>
            <person name="Kalinowski J."/>
            <person name="Ruckert C."/>
        </authorList>
    </citation>
    <scope>NUCLEOTIDE SEQUENCE [LARGE SCALE GENOMIC DNA]</scope>
    <source>
        <strain evidence="1 2">JCM 4677</strain>
    </source>
</reference>
<name>A0A7G1NVU7_9ACTN</name>
<protein>
    <submittedName>
        <fullName evidence="1">Uncharacterized protein</fullName>
    </submittedName>
</protein>
<sequence>MVILSEVSFRLTFPDSVGSAAGDPGAHPARASAPEVTVAVRAAHAVRDAVLRDAVLRP</sequence>
<dbReference type="AlphaFoldDB" id="A0A7G1NVU7"/>
<dbReference type="KEGG" id="sgm:GCM10017557_06790"/>
<organism evidence="1 2">
    <name type="scientific">Streptomyces aurantiacus</name>
    <dbReference type="NCBI Taxonomy" id="47760"/>
    <lineage>
        <taxon>Bacteria</taxon>
        <taxon>Bacillati</taxon>
        <taxon>Actinomycetota</taxon>
        <taxon>Actinomycetes</taxon>
        <taxon>Kitasatosporales</taxon>
        <taxon>Streptomycetaceae</taxon>
        <taxon>Streptomyces</taxon>
        <taxon>Streptomyces aurantiacus group</taxon>
    </lineage>
</organism>
<gene>
    <name evidence="1" type="ORF">GCM10017557_06790</name>
</gene>